<evidence type="ECO:0000256" key="2">
    <source>
        <dbReference type="ARBA" id="ARBA00023015"/>
    </source>
</evidence>
<protein>
    <submittedName>
        <fullName evidence="8">Transcription initiation factor TFIID subunit 10</fullName>
    </submittedName>
</protein>
<keyword evidence="7" id="KW-1185">Reference proteome</keyword>
<reference evidence="8" key="1">
    <citation type="submission" date="2017-02" db="UniProtKB">
        <authorList>
            <consortium name="WormBaseParasite"/>
        </authorList>
    </citation>
    <scope>IDENTIFICATION</scope>
</reference>
<dbReference type="PANTHER" id="PTHR21242">
    <property type="entry name" value="TRANSCRIPTION INITIATION FACTOR TFIID SUBUNIT 10"/>
    <property type="match status" value="1"/>
</dbReference>
<dbReference type="InterPro" id="IPR003923">
    <property type="entry name" value="TAF10"/>
</dbReference>
<dbReference type="GO" id="GO:1990841">
    <property type="term" value="F:promoter-specific chromatin binding"/>
    <property type="evidence" value="ECO:0007669"/>
    <property type="project" value="TreeGrafter"/>
</dbReference>
<dbReference type="GO" id="GO:0000124">
    <property type="term" value="C:SAGA complex"/>
    <property type="evidence" value="ECO:0007669"/>
    <property type="project" value="TreeGrafter"/>
</dbReference>
<evidence type="ECO:0000256" key="5">
    <source>
        <dbReference type="ARBA" id="ARBA00025730"/>
    </source>
</evidence>
<feature type="region of interest" description="Disordered" evidence="6">
    <location>
        <begin position="1"/>
        <end position="28"/>
    </location>
</feature>
<dbReference type="WBParaSite" id="EEL_0000419501-mRNA-1">
    <property type="protein sequence ID" value="EEL_0000419501-mRNA-1"/>
    <property type="gene ID" value="EEL_0000419501"/>
</dbReference>
<dbReference type="PANTHER" id="PTHR21242:SF0">
    <property type="entry name" value="TRANSCRIPTION INITIATION FACTOR TFIID SUBUNIT 10"/>
    <property type="match status" value="1"/>
</dbReference>
<comment type="subcellular location">
    <subcellularLocation>
        <location evidence="1">Nucleus</location>
    </subcellularLocation>
</comment>
<evidence type="ECO:0000313" key="8">
    <source>
        <dbReference type="WBParaSite" id="EEL_0000419501-mRNA-1"/>
    </source>
</evidence>
<dbReference type="GO" id="GO:0016251">
    <property type="term" value="F:RNA polymerase II general transcription initiation factor activity"/>
    <property type="evidence" value="ECO:0007669"/>
    <property type="project" value="TreeGrafter"/>
</dbReference>
<accession>A0A0R3RR47</accession>
<dbReference type="Pfam" id="PF03540">
    <property type="entry name" value="TAF10"/>
    <property type="match status" value="1"/>
</dbReference>
<proteinExistence type="inferred from homology"/>
<organism evidence="7 8">
    <name type="scientific">Elaeophora elaphi</name>
    <dbReference type="NCBI Taxonomy" id="1147741"/>
    <lineage>
        <taxon>Eukaryota</taxon>
        <taxon>Metazoa</taxon>
        <taxon>Ecdysozoa</taxon>
        <taxon>Nematoda</taxon>
        <taxon>Chromadorea</taxon>
        <taxon>Rhabditida</taxon>
        <taxon>Spirurina</taxon>
        <taxon>Spiruromorpha</taxon>
        <taxon>Filarioidea</taxon>
        <taxon>Onchocercidae</taxon>
        <taxon>Elaeophora</taxon>
    </lineage>
</organism>
<name>A0A0R3RR47_9BILA</name>
<keyword evidence="3" id="KW-0804">Transcription</keyword>
<feature type="compositionally biased region" description="Polar residues" evidence="6">
    <location>
        <begin position="19"/>
        <end position="28"/>
    </location>
</feature>
<dbReference type="AlphaFoldDB" id="A0A0R3RR47"/>
<keyword evidence="2" id="KW-0805">Transcription regulation</keyword>
<sequence length="146" mass="15985">MTSGVQTSLPSSSSTSRTIPNQQKSLPESQQAALLASGSVPLGTSLRDFVNDLDNYVPTIPDAVTIHYMKKSGVDCADSRVIRLFSLAAQKFTSDIILDAMQQARMKGLGQTKKGTKETRYTLTSELLEPVLAEYGIELKRPPYFQ</sequence>
<evidence type="ECO:0000256" key="1">
    <source>
        <dbReference type="ARBA" id="ARBA00004123"/>
    </source>
</evidence>
<dbReference type="CDD" id="cd07982">
    <property type="entry name" value="HFD_TAF10"/>
    <property type="match status" value="1"/>
</dbReference>
<evidence type="ECO:0000256" key="4">
    <source>
        <dbReference type="ARBA" id="ARBA00023242"/>
    </source>
</evidence>
<comment type="similarity">
    <text evidence="5">Belongs to the TAF10 family.</text>
</comment>
<dbReference type="PRINTS" id="PR01443">
    <property type="entry name" value="TFIID30KDSUB"/>
</dbReference>
<dbReference type="STRING" id="1147741.A0A0R3RR47"/>
<evidence type="ECO:0000256" key="6">
    <source>
        <dbReference type="SAM" id="MobiDB-lite"/>
    </source>
</evidence>
<keyword evidence="4" id="KW-0539">Nucleus</keyword>
<dbReference type="GO" id="GO:0005669">
    <property type="term" value="C:transcription factor TFIID complex"/>
    <property type="evidence" value="ECO:0007669"/>
    <property type="project" value="TreeGrafter"/>
</dbReference>
<feature type="compositionally biased region" description="Low complexity" evidence="6">
    <location>
        <begin position="1"/>
        <end position="18"/>
    </location>
</feature>
<dbReference type="Proteomes" id="UP000050640">
    <property type="component" value="Unplaced"/>
</dbReference>
<evidence type="ECO:0000256" key="3">
    <source>
        <dbReference type="ARBA" id="ARBA00023163"/>
    </source>
</evidence>
<dbReference type="GO" id="GO:0006367">
    <property type="term" value="P:transcription initiation at RNA polymerase II promoter"/>
    <property type="evidence" value="ECO:0007669"/>
    <property type="project" value="TreeGrafter"/>
</dbReference>
<evidence type="ECO:0000313" key="7">
    <source>
        <dbReference type="Proteomes" id="UP000050640"/>
    </source>
</evidence>